<sequence>MDDVEKVPAAEHSSSSEVPIQTSPSSSLITETEVSLTSASTTPITTPIVNKGKGHADNPETVNDFIHVLPNSSSNSSSTLLPPPEELDPSLAIPVTSKIFAAAAAPTDVLLKKFSQKSMLKNEVDFFFGSDSLYKRSSIIGAKDDLHIIIHFYSEDFVKNTICSAIADLYDVIFHLYDRNADHAAEADRTLLLLDIPLDIKPSHLKSCLACFGLVKKLTLHTLPNAIWQKATVIFNNKEMVDSFYDIWAITCIGHYFWYQPWSLPADANQLCHSFTAILAGLSMSFDVKAGDLHSIWTETKARFINISCSRFSYRPKPYAHVIFPSQKTIDAAMELSFQFNN</sequence>
<evidence type="ECO:0000313" key="2">
    <source>
        <dbReference type="EMBL" id="RIA82585.1"/>
    </source>
</evidence>
<protein>
    <submittedName>
        <fullName evidence="2">Uncharacterized protein</fullName>
    </submittedName>
</protein>
<name>A0A397SEC4_9GLOM</name>
<evidence type="ECO:0000313" key="3">
    <source>
        <dbReference type="Proteomes" id="UP000265703"/>
    </source>
</evidence>
<gene>
    <name evidence="2" type="ORF">C1645_862426</name>
</gene>
<comment type="caution">
    <text evidence="2">The sequence shown here is derived from an EMBL/GenBank/DDBJ whole genome shotgun (WGS) entry which is preliminary data.</text>
</comment>
<feature type="region of interest" description="Disordered" evidence="1">
    <location>
        <begin position="1"/>
        <end position="56"/>
    </location>
</feature>
<dbReference type="EMBL" id="QKYT01000651">
    <property type="protein sequence ID" value="RIA82585.1"/>
    <property type="molecule type" value="Genomic_DNA"/>
</dbReference>
<feature type="compositionally biased region" description="Polar residues" evidence="1">
    <location>
        <begin position="12"/>
        <end position="36"/>
    </location>
</feature>
<evidence type="ECO:0000256" key="1">
    <source>
        <dbReference type="SAM" id="MobiDB-lite"/>
    </source>
</evidence>
<dbReference type="STRING" id="658196.A0A397SEC4"/>
<dbReference type="AlphaFoldDB" id="A0A397SEC4"/>
<reference evidence="2 3" key="1">
    <citation type="submission" date="2018-06" db="EMBL/GenBank/DDBJ databases">
        <title>Comparative genomics reveals the genomic features of Rhizophagus irregularis, R. cerebriforme, R. diaphanum and Gigaspora rosea, and their symbiotic lifestyle signature.</title>
        <authorList>
            <person name="Morin E."/>
            <person name="San Clemente H."/>
            <person name="Chen E.C.H."/>
            <person name="De La Providencia I."/>
            <person name="Hainaut M."/>
            <person name="Kuo A."/>
            <person name="Kohler A."/>
            <person name="Murat C."/>
            <person name="Tang N."/>
            <person name="Roy S."/>
            <person name="Loubradou J."/>
            <person name="Henrissat B."/>
            <person name="Grigoriev I.V."/>
            <person name="Corradi N."/>
            <person name="Roux C."/>
            <person name="Martin F.M."/>
        </authorList>
    </citation>
    <scope>NUCLEOTIDE SEQUENCE [LARGE SCALE GENOMIC DNA]</scope>
    <source>
        <strain evidence="2 3">DAOM 227022</strain>
    </source>
</reference>
<keyword evidence="3" id="KW-1185">Reference proteome</keyword>
<accession>A0A397SEC4</accession>
<organism evidence="2 3">
    <name type="scientific">Glomus cerebriforme</name>
    <dbReference type="NCBI Taxonomy" id="658196"/>
    <lineage>
        <taxon>Eukaryota</taxon>
        <taxon>Fungi</taxon>
        <taxon>Fungi incertae sedis</taxon>
        <taxon>Mucoromycota</taxon>
        <taxon>Glomeromycotina</taxon>
        <taxon>Glomeromycetes</taxon>
        <taxon>Glomerales</taxon>
        <taxon>Glomeraceae</taxon>
        <taxon>Glomus</taxon>
    </lineage>
</organism>
<feature type="compositionally biased region" description="Low complexity" evidence="1">
    <location>
        <begin position="37"/>
        <end position="48"/>
    </location>
</feature>
<dbReference type="Proteomes" id="UP000265703">
    <property type="component" value="Unassembled WGS sequence"/>
</dbReference>
<proteinExistence type="predicted"/>